<dbReference type="EMBL" id="BFAG01000002">
    <property type="protein sequence ID" value="GBF04569.1"/>
    <property type="molecule type" value="Genomic_DNA"/>
</dbReference>
<dbReference type="PANTHER" id="PTHR30349">
    <property type="entry name" value="PHAGE INTEGRASE-RELATED"/>
    <property type="match status" value="1"/>
</dbReference>
<dbReference type="OrthoDB" id="72797at2"/>
<dbReference type="Proteomes" id="UP000236569">
    <property type="component" value="Unassembled WGS sequence"/>
</dbReference>
<dbReference type="RefSeq" id="WP_103128073.1">
    <property type="nucleotide sequence ID" value="NZ_BFAG01000002.1"/>
</dbReference>
<proteinExistence type="predicted"/>
<dbReference type="GO" id="GO:0015074">
    <property type="term" value="P:DNA integration"/>
    <property type="evidence" value="ECO:0007669"/>
    <property type="project" value="InterPro"/>
</dbReference>
<evidence type="ECO:0000256" key="1">
    <source>
        <dbReference type="ARBA" id="ARBA00023172"/>
    </source>
</evidence>
<keyword evidence="4" id="KW-1185">Reference proteome</keyword>
<dbReference type="InterPro" id="IPR002104">
    <property type="entry name" value="Integrase_catalytic"/>
</dbReference>
<accession>A0A2I9CSF4</accession>
<reference evidence="4" key="1">
    <citation type="submission" date="2018-01" db="EMBL/GenBank/DDBJ databases">
        <title>Draft Genome Sequence of the Radioresistant Bacterium Deinococcus aerius TR0125, Isolated from the Higher Atmosphere above Japan.</title>
        <authorList>
            <person name="Satoh K."/>
            <person name="Arai H."/>
            <person name="Sanzen T."/>
            <person name="Kawaguchi Y."/>
            <person name="Hayashi H."/>
            <person name="Yokobori S."/>
            <person name="Yamagishi A."/>
            <person name="Oono Y."/>
            <person name="Narumi I."/>
        </authorList>
    </citation>
    <scope>NUCLEOTIDE SEQUENCE [LARGE SCALE GENOMIC DNA]</scope>
    <source>
        <strain evidence="4">TR0125</strain>
    </source>
</reference>
<protein>
    <recommendedName>
        <fullName evidence="2">Tyr recombinase domain-containing protein</fullName>
    </recommendedName>
</protein>
<dbReference type="AlphaFoldDB" id="A0A2I9CSF4"/>
<evidence type="ECO:0000259" key="2">
    <source>
        <dbReference type="Pfam" id="PF00589"/>
    </source>
</evidence>
<feature type="domain" description="Tyr recombinase" evidence="2">
    <location>
        <begin position="128"/>
        <end position="249"/>
    </location>
</feature>
<dbReference type="Pfam" id="PF00589">
    <property type="entry name" value="Phage_integrase"/>
    <property type="match status" value="1"/>
</dbReference>
<sequence length="284" mass="32095">MHPDDERALKLTQAFRRHDLEPILGLIGDALQRPRDQARSNLLPIFEHARHDGIDLLHPPAHFHTWLRTPLLQARRRAGPVRPNTVITRLSTLIALYDRLIDEGVLTENPARGYPAPSAEHKDAPLPTPSDIQRLLAEAREQDRELFAALTLMYRHAFQLKELLALRWSALDFSRGELLRARTVSSLSPEAMQALQPLLKQAGGPLHAPEQAERVFSYTSPDDIRLKMWRLCKAANLASISPSELRKAALRDHPPTREGTGYSHPQAHQRALKYAQQVAEKAQV</sequence>
<dbReference type="InterPro" id="IPR011010">
    <property type="entry name" value="DNA_brk_join_enz"/>
</dbReference>
<dbReference type="GO" id="GO:0003677">
    <property type="term" value="F:DNA binding"/>
    <property type="evidence" value="ECO:0007669"/>
    <property type="project" value="InterPro"/>
</dbReference>
<organism evidence="3 4">
    <name type="scientific">Deinococcus aerius</name>
    <dbReference type="NCBI Taxonomy" id="200253"/>
    <lineage>
        <taxon>Bacteria</taxon>
        <taxon>Thermotogati</taxon>
        <taxon>Deinococcota</taxon>
        <taxon>Deinococci</taxon>
        <taxon>Deinococcales</taxon>
        <taxon>Deinococcaceae</taxon>
        <taxon>Deinococcus</taxon>
    </lineage>
</organism>
<dbReference type="PANTHER" id="PTHR30349:SF81">
    <property type="entry name" value="TYROSINE RECOMBINASE XERC"/>
    <property type="match status" value="1"/>
</dbReference>
<dbReference type="GO" id="GO:0006310">
    <property type="term" value="P:DNA recombination"/>
    <property type="evidence" value="ECO:0007669"/>
    <property type="project" value="UniProtKB-KW"/>
</dbReference>
<name>A0A2I9CSF4_9DEIO</name>
<evidence type="ECO:0000313" key="4">
    <source>
        <dbReference type="Proteomes" id="UP000236569"/>
    </source>
</evidence>
<dbReference type="InterPro" id="IPR013762">
    <property type="entry name" value="Integrase-like_cat_sf"/>
</dbReference>
<dbReference type="InterPro" id="IPR050090">
    <property type="entry name" value="Tyrosine_recombinase_XerCD"/>
</dbReference>
<keyword evidence="1" id="KW-0233">DNA recombination</keyword>
<comment type="caution">
    <text evidence="3">The sequence shown here is derived from an EMBL/GenBank/DDBJ whole genome shotgun (WGS) entry which is preliminary data.</text>
</comment>
<gene>
    <name evidence="3" type="ORF">DAERI_020166</name>
</gene>
<evidence type="ECO:0000313" key="3">
    <source>
        <dbReference type="EMBL" id="GBF04569.1"/>
    </source>
</evidence>
<dbReference type="Gene3D" id="1.10.443.10">
    <property type="entry name" value="Intergrase catalytic core"/>
    <property type="match status" value="1"/>
</dbReference>
<dbReference type="SUPFAM" id="SSF56349">
    <property type="entry name" value="DNA breaking-rejoining enzymes"/>
    <property type="match status" value="1"/>
</dbReference>